<dbReference type="AlphaFoldDB" id="A0AAV1S986"/>
<comment type="caution">
    <text evidence="2">The sequence shown here is derived from an EMBL/GenBank/DDBJ whole genome shotgun (WGS) entry which is preliminary data.</text>
</comment>
<dbReference type="EMBL" id="CAWUPB010001173">
    <property type="protein sequence ID" value="CAK7348029.1"/>
    <property type="molecule type" value="Genomic_DNA"/>
</dbReference>
<reference evidence="2 3" key="1">
    <citation type="submission" date="2024-01" db="EMBL/GenBank/DDBJ databases">
        <authorList>
            <person name="Waweru B."/>
        </authorList>
    </citation>
    <scope>NUCLEOTIDE SEQUENCE [LARGE SCALE GENOMIC DNA]</scope>
</reference>
<evidence type="ECO:0000313" key="3">
    <source>
        <dbReference type="Proteomes" id="UP001314170"/>
    </source>
</evidence>
<evidence type="ECO:0000313" key="2">
    <source>
        <dbReference type="EMBL" id="CAK7348029.1"/>
    </source>
</evidence>
<dbReference type="Proteomes" id="UP001314170">
    <property type="component" value="Unassembled WGS sequence"/>
</dbReference>
<proteinExistence type="predicted"/>
<sequence length="180" mass="19946">MRRISCHVKCLQPMRSNTGFSANNRIHASLPQNTKSKEFCSNLIPVLQKADNVQCGRVSCTLPVLPAVGRRSLPLSLFILLSFFFFSSFNYQEMGLLKNLFSFLMGLLYNCFNGLHGGAAGTIAKRVSIVADDLLVLVVEGSLLRGGENLTVVATEFSIKQTRKFFYASRATFKRMPAAK</sequence>
<accession>A0AAV1S986</accession>
<keyword evidence="3" id="KW-1185">Reference proteome</keyword>
<name>A0AAV1S986_9ROSI</name>
<keyword evidence="1" id="KW-0812">Transmembrane</keyword>
<keyword evidence="1" id="KW-1133">Transmembrane helix</keyword>
<organism evidence="2 3">
    <name type="scientific">Dovyalis caffra</name>
    <dbReference type="NCBI Taxonomy" id="77055"/>
    <lineage>
        <taxon>Eukaryota</taxon>
        <taxon>Viridiplantae</taxon>
        <taxon>Streptophyta</taxon>
        <taxon>Embryophyta</taxon>
        <taxon>Tracheophyta</taxon>
        <taxon>Spermatophyta</taxon>
        <taxon>Magnoliopsida</taxon>
        <taxon>eudicotyledons</taxon>
        <taxon>Gunneridae</taxon>
        <taxon>Pentapetalae</taxon>
        <taxon>rosids</taxon>
        <taxon>fabids</taxon>
        <taxon>Malpighiales</taxon>
        <taxon>Salicaceae</taxon>
        <taxon>Flacourtieae</taxon>
        <taxon>Dovyalis</taxon>
    </lineage>
</organism>
<evidence type="ECO:0000256" key="1">
    <source>
        <dbReference type="SAM" id="Phobius"/>
    </source>
</evidence>
<keyword evidence="1" id="KW-0472">Membrane</keyword>
<feature type="transmembrane region" description="Helical" evidence="1">
    <location>
        <begin position="73"/>
        <end position="91"/>
    </location>
</feature>
<protein>
    <submittedName>
        <fullName evidence="2">Uncharacterized protein</fullName>
    </submittedName>
</protein>
<gene>
    <name evidence="2" type="ORF">DCAF_LOCUS20721</name>
</gene>